<reference evidence="1" key="1">
    <citation type="journal article" date="2013" name="PLoS ONE">
        <title>Metagenomic insights into the carbohydrate-active enzymes carried by the microorganisms adhering to solid digesta in the rumen of cows.</title>
        <authorList>
            <person name="Wang L."/>
            <person name="Hatem A."/>
            <person name="Catalyurek U.V."/>
            <person name="Morrison M."/>
            <person name="Yu Z."/>
        </authorList>
    </citation>
    <scope>NUCLEOTIDE SEQUENCE</scope>
</reference>
<name>W0FIN6_9BACT</name>
<sequence length="285" mass="30416">MLLLACLPVFRTAALAEYSFSGDADAIEKAADSVFMLEVYSGDNRQIAVGSGFVAFDSSLLITNYHVIEGGAYVVAVSDDKERSLVTLACCVDKKKDLAILRFDRGSGAEPLPLDTDGNLKRSQTVVAIGSPAGLMNTVSKGNISAFYTRDGKDWIQFTAPISSGSSGGALFNDEGEIIGVTTATYASTQNINMAVKVGEVIDLYNRWDKKTVSKIGYVRGNSYPQAAAAAEASGAGSEGRTVWITKGGKKYHNNPNCSKMRSPVELDLLEAIENGYEPCGKCYK</sequence>
<dbReference type="PANTHER" id="PTHR22939:SF129">
    <property type="entry name" value="SERINE PROTEASE HTRA2, MITOCHONDRIAL"/>
    <property type="match status" value="1"/>
</dbReference>
<dbReference type="EMBL" id="KC246802">
    <property type="protein sequence ID" value="AHF24678.1"/>
    <property type="molecule type" value="Genomic_DNA"/>
</dbReference>
<proteinExistence type="predicted"/>
<keyword evidence="1" id="KW-0378">Hydrolase</keyword>
<keyword evidence="1" id="KW-0645">Protease</keyword>
<dbReference type="Pfam" id="PF13365">
    <property type="entry name" value="Trypsin_2"/>
    <property type="match status" value="1"/>
</dbReference>
<protein>
    <submittedName>
        <fullName evidence="1">Periplasmic serine protease DO-like</fullName>
    </submittedName>
</protein>
<organism evidence="1">
    <name type="scientific">uncultured bacterium Contig1584b</name>
    <dbReference type="NCBI Taxonomy" id="1393461"/>
    <lineage>
        <taxon>Bacteria</taxon>
        <taxon>environmental samples</taxon>
    </lineage>
</organism>
<dbReference type="AlphaFoldDB" id="W0FIN6"/>
<dbReference type="PRINTS" id="PR00834">
    <property type="entry name" value="PROTEASES2C"/>
</dbReference>
<dbReference type="InterPro" id="IPR009003">
    <property type="entry name" value="Peptidase_S1_PA"/>
</dbReference>
<dbReference type="Gene3D" id="2.40.10.120">
    <property type="match status" value="1"/>
</dbReference>
<dbReference type="PANTHER" id="PTHR22939">
    <property type="entry name" value="SERINE PROTEASE FAMILY S1C HTRA-RELATED"/>
    <property type="match status" value="1"/>
</dbReference>
<accession>W0FIN6</accession>
<dbReference type="GO" id="GO:0006508">
    <property type="term" value="P:proteolysis"/>
    <property type="evidence" value="ECO:0007669"/>
    <property type="project" value="UniProtKB-KW"/>
</dbReference>
<dbReference type="InterPro" id="IPR001940">
    <property type="entry name" value="Peptidase_S1C"/>
</dbReference>
<evidence type="ECO:0000313" key="1">
    <source>
        <dbReference type="EMBL" id="AHF24678.1"/>
    </source>
</evidence>
<dbReference type="GO" id="GO:0004252">
    <property type="term" value="F:serine-type endopeptidase activity"/>
    <property type="evidence" value="ECO:0007669"/>
    <property type="project" value="InterPro"/>
</dbReference>
<dbReference type="SUPFAM" id="SSF50494">
    <property type="entry name" value="Trypsin-like serine proteases"/>
    <property type="match status" value="1"/>
</dbReference>